<dbReference type="InterPro" id="IPR020476">
    <property type="entry name" value="Nudix_hydrolase"/>
</dbReference>
<evidence type="ECO:0000256" key="1">
    <source>
        <dbReference type="ARBA" id="ARBA00001946"/>
    </source>
</evidence>
<evidence type="ECO:0000256" key="2">
    <source>
        <dbReference type="ARBA" id="ARBA00022801"/>
    </source>
</evidence>
<reference evidence="5 6" key="1">
    <citation type="submission" date="2015-07" db="EMBL/GenBank/DDBJ databases">
        <title>Genome sequence of Leptolinea tardivitalis DSM 16556.</title>
        <authorList>
            <person name="Hemp J."/>
            <person name="Ward L.M."/>
            <person name="Pace L.A."/>
            <person name="Fischer W.W."/>
        </authorList>
    </citation>
    <scope>NUCLEOTIDE SEQUENCE [LARGE SCALE GENOMIC DNA]</scope>
    <source>
        <strain evidence="5 6">YMTK-2</strain>
    </source>
</reference>
<keyword evidence="3" id="KW-0460">Magnesium</keyword>
<dbReference type="GO" id="GO:0016787">
    <property type="term" value="F:hydrolase activity"/>
    <property type="evidence" value="ECO:0007669"/>
    <property type="project" value="UniProtKB-KW"/>
</dbReference>
<proteinExistence type="predicted"/>
<organism evidence="5 6">
    <name type="scientific">Leptolinea tardivitalis</name>
    <dbReference type="NCBI Taxonomy" id="229920"/>
    <lineage>
        <taxon>Bacteria</taxon>
        <taxon>Bacillati</taxon>
        <taxon>Chloroflexota</taxon>
        <taxon>Anaerolineae</taxon>
        <taxon>Anaerolineales</taxon>
        <taxon>Anaerolineaceae</taxon>
        <taxon>Leptolinea</taxon>
    </lineage>
</organism>
<dbReference type="EMBL" id="LGCK01000014">
    <property type="protein sequence ID" value="KPL70457.1"/>
    <property type="molecule type" value="Genomic_DNA"/>
</dbReference>
<dbReference type="PROSITE" id="PS51462">
    <property type="entry name" value="NUDIX"/>
    <property type="match status" value="1"/>
</dbReference>
<dbReference type="AlphaFoldDB" id="A0A0P6XNC1"/>
<dbReference type="STRING" id="229920.ADM99_15070"/>
<dbReference type="Proteomes" id="UP000050430">
    <property type="component" value="Unassembled WGS sequence"/>
</dbReference>
<dbReference type="InterPro" id="IPR000086">
    <property type="entry name" value="NUDIX_hydrolase_dom"/>
</dbReference>
<evidence type="ECO:0000259" key="4">
    <source>
        <dbReference type="PROSITE" id="PS51462"/>
    </source>
</evidence>
<dbReference type="PRINTS" id="PR00502">
    <property type="entry name" value="NUDIXFAMILY"/>
</dbReference>
<dbReference type="SUPFAM" id="SSF55811">
    <property type="entry name" value="Nudix"/>
    <property type="match status" value="1"/>
</dbReference>
<dbReference type="RefSeq" id="WP_062422347.1">
    <property type="nucleotide sequence ID" value="NZ_BBYA01000010.1"/>
</dbReference>
<comment type="caution">
    <text evidence="5">The sequence shown here is derived from an EMBL/GenBank/DDBJ whole genome shotgun (WGS) entry which is preliminary data.</text>
</comment>
<evidence type="ECO:0000313" key="5">
    <source>
        <dbReference type="EMBL" id="KPL70457.1"/>
    </source>
</evidence>
<comment type="cofactor">
    <cofactor evidence="1">
        <name>Mg(2+)</name>
        <dbReference type="ChEBI" id="CHEBI:18420"/>
    </cofactor>
</comment>
<evidence type="ECO:0000256" key="3">
    <source>
        <dbReference type="ARBA" id="ARBA00022842"/>
    </source>
</evidence>
<keyword evidence="2" id="KW-0378">Hydrolase</keyword>
<dbReference type="PANTHER" id="PTHR43222:SF2">
    <property type="entry name" value="NUDIX HYDROLASE 23, CHLOROPLASTIC"/>
    <property type="match status" value="1"/>
</dbReference>
<feature type="domain" description="Nudix hydrolase" evidence="4">
    <location>
        <begin position="40"/>
        <end position="164"/>
    </location>
</feature>
<dbReference type="Gene3D" id="3.90.79.10">
    <property type="entry name" value="Nucleoside Triphosphate Pyrophosphohydrolase"/>
    <property type="match status" value="1"/>
</dbReference>
<gene>
    <name evidence="5" type="ORF">ADM99_15070</name>
</gene>
<evidence type="ECO:0000313" key="6">
    <source>
        <dbReference type="Proteomes" id="UP000050430"/>
    </source>
</evidence>
<sequence length="168" mass="18746">MKKPDEISFCVQCGTPVRQEEKFGKIRPVCPSCGWVYFSDPKVAVAVVILEDDRVLLVRRVNPPHKGEWTLPAGFMDSGESIPEAAQRECREETGLEIKITELLDVFSGREHEHGSDILLIYRGEITGGVLKSGDDADQAEFFSMNSLPPLAFAATRITLQNIIKENR</sequence>
<keyword evidence="6" id="KW-1185">Reference proteome</keyword>
<accession>A0A0P6XNC1</accession>
<dbReference type="OrthoDB" id="9800077at2"/>
<dbReference type="CDD" id="cd04673">
    <property type="entry name" value="NUDIX_ADPRase"/>
    <property type="match status" value="1"/>
</dbReference>
<dbReference type="PANTHER" id="PTHR43222">
    <property type="entry name" value="NUDIX HYDROLASE 23"/>
    <property type="match status" value="1"/>
</dbReference>
<dbReference type="InterPro" id="IPR015797">
    <property type="entry name" value="NUDIX_hydrolase-like_dom_sf"/>
</dbReference>
<dbReference type="Pfam" id="PF00293">
    <property type="entry name" value="NUDIX"/>
    <property type="match status" value="1"/>
</dbReference>
<name>A0A0P6XNC1_9CHLR</name>
<protein>
    <recommendedName>
        <fullName evidence="4">Nudix hydrolase domain-containing protein</fullName>
    </recommendedName>
</protein>